<comment type="subcellular location">
    <subcellularLocation>
        <location evidence="1 12">Endoplasmic reticulum membrane</location>
        <topology evidence="1 12">Multi-pass membrane protein</topology>
    </subcellularLocation>
</comment>
<keyword evidence="9 12" id="KW-0256">Endoplasmic reticulum</keyword>
<evidence type="ECO:0000256" key="9">
    <source>
        <dbReference type="ARBA" id="ARBA00022824"/>
    </source>
</evidence>
<evidence type="ECO:0000256" key="3">
    <source>
        <dbReference type="ARBA" id="ARBA00008698"/>
    </source>
</evidence>
<dbReference type="Proteomes" id="UP000750711">
    <property type="component" value="Unassembled WGS sequence"/>
</dbReference>
<keyword evidence="6 12" id="KW-0328">Glycosyltransferase</keyword>
<comment type="pathway">
    <text evidence="2 12">Glycolipid biosynthesis; glycosylphosphatidylinositol-anchor biosynthesis.</text>
</comment>
<evidence type="ECO:0000313" key="13">
    <source>
        <dbReference type="EMBL" id="KAH0559613.1"/>
    </source>
</evidence>
<comment type="caution">
    <text evidence="12">Lacks conserved residue(s) required for the propagation of feature annotation.</text>
</comment>
<dbReference type="EC" id="2.4.1.-" evidence="12"/>
<evidence type="ECO:0000256" key="7">
    <source>
        <dbReference type="ARBA" id="ARBA00022679"/>
    </source>
</evidence>
<gene>
    <name evidence="13" type="ORF">GP486_003871</name>
</gene>
<sequence>MTQQRQRRRWNGLPEWGPLQTILLFFVIWKTLILLIATLSPGPGYDTSTLLLLGRGDDDRPNPPPGTGGERAQEWLPCSSFCWPEKLVRWDAIYFAKIAERGYLFEQEWAFGWGLTRLITLLSRGIARTGIATSKGGAGPLIEINVGIAISHVAHLFSVVVLYHLTKLMFAGEKGKKLALIASILHTITPAGIFLSAPYAESLFALLNFAGHFIYTASLTPNGRGRSWENDLCLVLSGAVFGLATTVRSNGLLNGILYLYDLTGEIRSLPRDGVGVANARKAAALGVAGILVGLGTATPQWIAYLAYCGDENDRPWCKQAVPSIYAWVQDHYWNVGFMRYWTFSNLPLFLLAGPALLIMGLSAAWALYGPKNRLLTRVTGQGTPSATDAIRDVNFTRDQLQKFAIPQLVLAVLALTTYHVQIITRISSGYMVWYWWLAFLVSEEQHVEIFRRKWNLSRIVTRWMMVYAVVQGGLFASFLPPA</sequence>
<feature type="transmembrane region" description="Helical" evidence="12">
    <location>
        <begin position="403"/>
        <end position="420"/>
    </location>
</feature>
<dbReference type="GO" id="GO:0004376">
    <property type="term" value="F:GPI mannosyltransferase activity"/>
    <property type="evidence" value="ECO:0007669"/>
    <property type="project" value="InterPro"/>
</dbReference>
<keyword evidence="11 12" id="KW-0472">Membrane</keyword>
<evidence type="ECO:0000256" key="2">
    <source>
        <dbReference type="ARBA" id="ARBA00004687"/>
    </source>
</evidence>
<dbReference type="PANTHER" id="PTHR12468:SF2">
    <property type="entry name" value="GPI MANNOSYLTRANSFERASE 2"/>
    <property type="match status" value="1"/>
</dbReference>
<dbReference type="InterPro" id="IPR007315">
    <property type="entry name" value="PIG-V/Gpi18"/>
</dbReference>
<comment type="caution">
    <text evidence="13">The sequence shown here is derived from an EMBL/GenBank/DDBJ whole genome shotgun (WGS) entry which is preliminary data.</text>
</comment>
<proteinExistence type="inferred from homology"/>
<name>A0A9P8LBV2_9PEZI</name>
<dbReference type="GO" id="GO:0000009">
    <property type="term" value="F:alpha-1,6-mannosyltransferase activity"/>
    <property type="evidence" value="ECO:0007669"/>
    <property type="project" value="InterPro"/>
</dbReference>
<dbReference type="GO" id="GO:0006506">
    <property type="term" value="P:GPI anchor biosynthetic process"/>
    <property type="evidence" value="ECO:0007669"/>
    <property type="project" value="UniProtKB-KW"/>
</dbReference>
<keyword evidence="5 12" id="KW-0337">GPI-anchor biosynthesis</keyword>
<feature type="transmembrane region" description="Helical" evidence="12">
    <location>
        <begin position="348"/>
        <end position="368"/>
    </location>
</feature>
<evidence type="ECO:0000256" key="8">
    <source>
        <dbReference type="ARBA" id="ARBA00022692"/>
    </source>
</evidence>
<keyword evidence="7 12" id="KW-0808">Transferase</keyword>
<comment type="function">
    <text evidence="12">Mannosyltransferase involved in glycosylphosphatidylinositol-anchor biosynthesis.</text>
</comment>
<protein>
    <recommendedName>
        <fullName evidence="4 12">GPI mannosyltransferase 2</fullName>
        <ecNumber evidence="12">2.4.1.-</ecNumber>
    </recommendedName>
</protein>
<dbReference type="GO" id="GO:0031501">
    <property type="term" value="C:mannosyltransferase complex"/>
    <property type="evidence" value="ECO:0007669"/>
    <property type="project" value="TreeGrafter"/>
</dbReference>
<keyword evidence="8 12" id="KW-0812">Transmembrane</keyword>
<feature type="transmembrane region" description="Helical" evidence="12">
    <location>
        <begin position="144"/>
        <end position="166"/>
    </location>
</feature>
<evidence type="ECO:0000256" key="12">
    <source>
        <dbReference type="RuleBase" id="RU363112"/>
    </source>
</evidence>
<accession>A0A9P8LBV2</accession>
<dbReference type="AlphaFoldDB" id="A0A9P8LBV2"/>
<evidence type="ECO:0000256" key="1">
    <source>
        <dbReference type="ARBA" id="ARBA00004477"/>
    </source>
</evidence>
<dbReference type="Pfam" id="PF04188">
    <property type="entry name" value="Mannosyl_trans2"/>
    <property type="match status" value="1"/>
</dbReference>
<evidence type="ECO:0000256" key="10">
    <source>
        <dbReference type="ARBA" id="ARBA00022989"/>
    </source>
</evidence>
<evidence type="ECO:0000313" key="14">
    <source>
        <dbReference type="Proteomes" id="UP000750711"/>
    </source>
</evidence>
<comment type="similarity">
    <text evidence="3 12">Belongs to the PIGV family.</text>
</comment>
<evidence type="ECO:0000256" key="11">
    <source>
        <dbReference type="ARBA" id="ARBA00023136"/>
    </source>
</evidence>
<keyword evidence="10 12" id="KW-1133">Transmembrane helix</keyword>
<dbReference type="EMBL" id="JAGHQM010000557">
    <property type="protein sequence ID" value="KAH0559613.1"/>
    <property type="molecule type" value="Genomic_DNA"/>
</dbReference>
<keyword evidence="14" id="KW-1185">Reference proteome</keyword>
<dbReference type="PANTHER" id="PTHR12468">
    <property type="entry name" value="GPI MANNOSYLTRANSFERASE 2"/>
    <property type="match status" value="1"/>
</dbReference>
<feature type="transmembrane region" description="Helical" evidence="12">
    <location>
        <begin position="463"/>
        <end position="480"/>
    </location>
</feature>
<organism evidence="13 14">
    <name type="scientific">Trichoglossum hirsutum</name>
    <dbReference type="NCBI Taxonomy" id="265104"/>
    <lineage>
        <taxon>Eukaryota</taxon>
        <taxon>Fungi</taxon>
        <taxon>Dikarya</taxon>
        <taxon>Ascomycota</taxon>
        <taxon>Pezizomycotina</taxon>
        <taxon>Geoglossomycetes</taxon>
        <taxon>Geoglossales</taxon>
        <taxon>Geoglossaceae</taxon>
        <taxon>Trichoglossum</taxon>
    </lineage>
</organism>
<evidence type="ECO:0000256" key="6">
    <source>
        <dbReference type="ARBA" id="ARBA00022676"/>
    </source>
</evidence>
<feature type="transmembrane region" description="Helical" evidence="12">
    <location>
        <begin position="178"/>
        <end position="197"/>
    </location>
</feature>
<dbReference type="GO" id="GO:0005789">
    <property type="term" value="C:endoplasmic reticulum membrane"/>
    <property type="evidence" value="ECO:0007669"/>
    <property type="project" value="UniProtKB-SubCell"/>
</dbReference>
<evidence type="ECO:0000256" key="4">
    <source>
        <dbReference type="ARBA" id="ARBA00013795"/>
    </source>
</evidence>
<feature type="transmembrane region" description="Helical" evidence="12">
    <location>
        <begin position="21"/>
        <end position="40"/>
    </location>
</feature>
<evidence type="ECO:0000256" key="5">
    <source>
        <dbReference type="ARBA" id="ARBA00022502"/>
    </source>
</evidence>
<reference evidence="13" key="1">
    <citation type="submission" date="2021-03" db="EMBL/GenBank/DDBJ databases">
        <title>Comparative genomics and phylogenomic investigation of the class Geoglossomycetes provide insights into ecological specialization and systematics.</title>
        <authorList>
            <person name="Melie T."/>
            <person name="Pirro S."/>
            <person name="Miller A.N."/>
            <person name="Quandt A."/>
        </authorList>
    </citation>
    <scope>NUCLEOTIDE SEQUENCE</scope>
    <source>
        <strain evidence="13">CAQ_001_2017</strain>
    </source>
</reference>